<dbReference type="Pfam" id="PF01965">
    <property type="entry name" value="DJ-1_PfpI"/>
    <property type="match status" value="1"/>
</dbReference>
<dbReference type="EMBL" id="JBBUKT010000022">
    <property type="protein sequence ID" value="MEK7954479.1"/>
    <property type="molecule type" value="Genomic_DNA"/>
</dbReference>
<dbReference type="Gene3D" id="3.40.50.880">
    <property type="match status" value="1"/>
</dbReference>
<dbReference type="SUPFAM" id="SSF52317">
    <property type="entry name" value="Class I glutamine amidotransferase-like"/>
    <property type="match status" value="1"/>
</dbReference>
<comment type="similarity">
    <text evidence="1">Belongs to the peptidase C56 family.</text>
</comment>
<proteinExistence type="inferred from homology"/>
<name>A0ABU9B374_9BACT</name>
<evidence type="ECO:0000259" key="2">
    <source>
        <dbReference type="Pfam" id="PF01965"/>
    </source>
</evidence>
<evidence type="ECO:0000313" key="3">
    <source>
        <dbReference type="EMBL" id="MEK7954479.1"/>
    </source>
</evidence>
<dbReference type="InterPro" id="IPR002818">
    <property type="entry name" value="DJ-1/PfpI"/>
</dbReference>
<sequence length="186" mass="20031">MKTSDNGSKRVAVLAMDGFEQSELLDPAGALQEAGASVVIVTPEGEAIRGWKDKEWGQTIRADMSLGEADPKEFDALLLPGGVINSDNLRTSIPAQDFVRHFFEADKPVFAICHGAQILIDADLVDGRKMTSYHAISTDLINAGAEWENAEVVEDGRLISSRDPDDLPAFCSAICRALGLNESQSV</sequence>
<keyword evidence="3" id="KW-0315">Glutamine amidotransferase</keyword>
<dbReference type="CDD" id="cd03134">
    <property type="entry name" value="GATase1_PfpI_like"/>
    <property type="match status" value="1"/>
</dbReference>
<dbReference type="RefSeq" id="WP_341408250.1">
    <property type="nucleotide sequence ID" value="NZ_JBBUKT010000022.1"/>
</dbReference>
<dbReference type="Proteomes" id="UP001371305">
    <property type="component" value="Unassembled WGS sequence"/>
</dbReference>
<evidence type="ECO:0000313" key="4">
    <source>
        <dbReference type="Proteomes" id="UP001371305"/>
    </source>
</evidence>
<dbReference type="PANTHER" id="PTHR42733:SF12">
    <property type="entry name" value="PROTEINASE"/>
    <property type="match status" value="1"/>
</dbReference>
<reference evidence="3 4" key="1">
    <citation type="submission" date="2024-04" db="EMBL/GenBank/DDBJ databases">
        <title>Luteolibacter sp. isolated from soil.</title>
        <authorList>
            <person name="An J."/>
        </authorList>
    </citation>
    <scope>NUCLEOTIDE SEQUENCE [LARGE SCALE GENOMIC DNA]</scope>
    <source>
        <strain evidence="3 4">Y139</strain>
    </source>
</reference>
<keyword evidence="4" id="KW-1185">Reference proteome</keyword>
<gene>
    <name evidence="3" type="ORF">WKV53_28440</name>
</gene>
<dbReference type="NCBIfam" id="TIGR01382">
    <property type="entry name" value="PfpI"/>
    <property type="match status" value="1"/>
</dbReference>
<dbReference type="PANTHER" id="PTHR42733">
    <property type="entry name" value="DJ-1 PROTEIN"/>
    <property type="match status" value="1"/>
</dbReference>
<feature type="domain" description="DJ-1/PfpI" evidence="2">
    <location>
        <begin position="9"/>
        <end position="175"/>
    </location>
</feature>
<organism evidence="3 4">
    <name type="scientific">Luteolibacter soli</name>
    <dbReference type="NCBI Taxonomy" id="3135280"/>
    <lineage>
        <taxon>Bacteria</taxon>
        <taxon>Pseudomonadati</taxon>
        <taxon>Verrucomicrobiota</taxon>
        <taxon>Verrucomicrobiia</taxon>
        <taxon>Verrucomicrobiales</taxon>
        <taxon>Verrucomicrobiaceae</taxon>
        <taxon>Luteolibacter</taxon>
    </lineage>
</organism>
<dbReference type="PROSITE" id="PS51276">
    <property type="entry name" value="PEPTIDASE_C56_PFPI"/>
    <property type="match status" value="1"/>
</dbReference>
<dbReference type="InterPro" id="IPR029062">
    <property type="entry name" value="Class_I_gatase-like"/>
</dbReference>
<dbReference type="InterPro" id="IPR006286">
    <property type="entry name" value="C56_PfpI-like"/>
</dbReference>
<evidence type="ECO:0000256" key="1">
    <source>
        <dbReference type="ARBA" id="ARBA00008542"/>
    </source>
</evidence>
<comment type="caution">
    <text evidence="3">The sequence shown here is derived from an EMBL/GenBank/DDBJ whole genome shotgun (WGS) entry which is preliminary data.</text>
</comment>
<accession>A0ABU9B374</accession>
<protein>
    <submittedName>
        <fullName evidence="3">Type 1 glutamine amidotransferase domain-containing protein</fullName>
    </submittedName>
</protein>